<proteinExistence type="predicted"/>
<accession>A0ABN8FM65</accession>
<evidence type="ECO:0000313" key="2">
    <source>
        <dbReference type="Proteomes" id="UP000838749"/>
    </source>
</evidence>
<organism evidence="1 2">
    <name type="scientific">Paenibacillus pseudetheri</name>
    <dbReference type="NCBI Taxonomy" id="2897682"/>
    <lineage>
        <taxon>Bacteria</taxon>
        <taxon>Bacillati</taxon>
        <taxon>Bacillota</taxon>
        <taxon>Bacilli</taxon>
        <taxon>Bacillales</taxon>
        <taxon>Paenibacillaceae</taxon>
        <taxon>Paenibacillus</taxon>
    </lineage>
</organism>
<gene>
    <name evidence="1" type="ORF">PAECIP111894_03025</name>
</gene>
<sequence>MNLSILDELPVKMHAATEDKDITMRQIHRTYGSTVGVNRVIRLTTKLLKVDENDA</sequence>
<reference evidence="1" key="1">
    <citation type="submission" date="2021-12" db="EMBL/GenBank/DDBJ databases">
        <authorList>
            <person name="Criscuolo A."/>
        </authorList>
    </citation>
    <scope>NUCLEOTIDE SEQUENCE</scope>
    <source>
        <strain evidence="1">CIP111894</strain>
    </source>
</reference>
<protein>
    <submittedName>
        <fullName evidence="1">Uncharacterized protein</fullName>
    </submittedName>
</protein>
<evidence type="ECO:0000313" key="1">
    <source>
        <dbReference type="EMBL" id="CAH1056870.1"/>
    </source>
</evidence>
<dbReference type="RefSeq" id="WP_234535163.1">
    <property type="nucleotide sequence ID" value="NZ_CAKMAB010000014.1"/>
</dbReference>
<dbReference type="EMBL" id="CAKMAB010000014">
    <property type="protein sequence ID" value="CAH1056870.1"/>
    <property type="molecule type" value="Genomic_DNA"/>
</dbReference>
<comment type="caution">
    <text evidence="1">The sequence shown here is derived from an EMBL/GenBank/DDBJ whole genome shotgun (WGS) entry which is preliminary data.</text>
</comment>
<name>A0ABN8FM65_9BACL</name>
<keyword evidence="2" id="KW-1185">Reference proteome</keyword>
<dbReference type="Proteomes" id="UP000838749">
    <property type="component" value="Unassembled WGS sequence"/>
</dbReference>